<sequence>MWYKSVYPLIGTRPRIRATQACVAISNGTRARHTGVWLAV</sequence>
<dbReference type="Proteomes" id="UP000032142">
    <property type="component" value="Unassembled WGS sequence"/>
</dbReference>
<protein>
    <submittedName>
        <fullName evidence="1">Uncharacterized protein</fullName>
    </submittedName>
</protein>
<dbReference type="AlphaFoldDB" id="A0A0B0NJX5"/>
<organism evidence="1 2">
    <name type="scientific">Gossypium arboreum</name>
    <name type="common">Tree cotton</name>
    <name type="synonym">Gossypium nanking</name>
    <dbReference type="NCBI Taxonomy" id="29729"/>
    <lineage>
        <taxon>Eukaryota</taxon>
        <taxon>Viridiplantae</taxon>
        <taxon>Streptophyta</taxon>
        <taxon>Embryophyta</taxon>
        <taxon>Tracheophyta</taxon>
        <taxon>Spermatophyta</taxon>
        <taxon>Magnoliopsida</taxon>
        <taxon>eudicotyledons</taxon>
        <taxon>Gunneridae</taxon>
        <taxon>Pentapetalae</taxon>
        <taxon>rosids</taxon>
        <taxon>malvids</taxon>
        <taxon>Malvales</taxon>
        <taxon>Malvaceae</taxon>
        <taxon>Malvoideae</taxon>
        <taxon>Gossypium</taxon>
    </lineage>
</organism>
<keyword evidence="2" id="KW-1185">Reference proteome</keyword>
<gene>
    <name evidence="1" type="ORF">F383_19144</name>
</gene>
<evidence type="ECO:0000313" key="1">
    <source>
        <dbReference type="EMBL" id="KHG12957.1"/>
    </source>
</evidence>
<evidence type="ECO:0000313" key="2">
    <source>
        <dbReference type="Proteomes" id="UP000032142"/>
    </source>
</evidence>
<dbReference type="EMBL" id="KN398612">
    <property type="protein sequence ID" value="KHG12957.1"/>
    <property type="molecule type" value="Genomic_DNA"/>
</dbReference>
<proteinExistence type="predicted"/>
<accession>A0A0B0NJX5</accession>
<name>A0A0B0NJX5_GOSAR</name>
<reference evidence="2" key="1">
    <citation type="submission" date="2014-09" db="EMBL/GenBank/DDBJ databases">
        <authorList>
            <person name="Mudge J."/>
            <person name="Ramaraj T."/>
            <person name="Lindquist I.E."/>
            <person name="Bharti A.K."/>
            <person name="Sundararajan A."/>
            <person name="Cameron C.T."/>
            <person name="Woodward J.E."/>
            <person name="May G.D."/>
            <person name="Brubaker C."/>
            <person name="Broadhvest J."/>
            <person name="Wilkins T.A."/>
        </authorList>
    </citation>
    <scope>NUCLEOTIDE SEQUENCE</scope>
    <source>
        <strain evidence="2">cv. AKA8401</strain>
    </source>
</reference>